<keyword evidence="2" id="KW-1185">Reference proteome</keyword>
<dbReference type="AlphaFoldDB" id="A0A7W7WNR9"/>
<protein>
    <submittedName>
        <fullName evidence="1">Uncharacterized protein</fullName>
    </submittedName>
</protein>
<dbReference type="EMBL" id="JACHJW010000001">
    <property type="protein sequence ID" value="MBB4957859.1"/>
    <property type="molecule type" value="Genomic_DNA"/>
</dbReference>
<dbReference type="Proteomes" id="UP000578819">
    <property type="component" value="Unassembled WGS sequence"/>
</dbReference>
<name>A0A7W7WNR9_9ACTN</name>
<comment type="caution">
    <text evidence="1">The sequence shown here is derived from an EMBL/GenBank/DDBJ whole genome shotgun (WGS) entry which is preliminary data.</text>
</comment>
<proteinExistence type="predicted"/>
<organism evidence="1 2">
    <name type="scientific">Micromonospora polyrhachis</name>
    <dbReference type="NCBI Taxonomy" id="1282883"/>
    <lineage>
        <taxon>Bacteria</taxon>
        <taxon>Bacillati</taxon>
        <taxon>Actinomycetota</taxon>
        <taxon>Actinomycetes</taxon>
        <taxon>Micromonosporales</taxon>
        <taxon>Micromonosporaceae</taxon>
        <taxon>Micromonospora</taxon>
    </lineage>
</organism>
<accession>A0A7W7WNR9</accession>
<evidence type="ECO:0000313" key="1">
    <source>
        <dbReference type="EMBL" id="MBB4957859.1"/>
    </source>
</evidence>
<sequence>MTLWTLKPPGYVYSVMITKVEGARWLSQSRKPDTVTTLPEPTVAGRAAVDGQVIDGRRALLKTGHQAGGPEAVVGGLNMGGCK</sequence>
<gene>
    <name evidence="1" type="ORF">FHR38_001592</name>
</gene>
<evidence type="ECO:0000313" key="2">
    <source>
        <dbReference type="Proteomes" id="UP000578819"/>
    </source>
</evidence>
<reference evidence="1 2" key="1">
    <citation type="submission" date="2020-08" db="EMBL/GenBank/DDBJ databases">
        <title>Sequencing the genomes of 1000 actinobacteria strains.</title>
        <authorList>
            <person name="Klenk H.-P."/>
        </authorList>
    </citation>
    <scope>NUCLEOTIDE SEQUENCE [LARGE SCALE GENOMIC DNA]</scope>
    <source>
        <strain evidence="1 2">DSM 45886</strain>
    </source>
</reference>